<dbReference type="Proteomes" id="UP000011761">
    <property type="component" value="Unassembled WGS sequence"/>
</dbReference>
<dbReference type="GeneID" id="19107871"/>
<dbReference type="STRING" id="717646.M2N6N4"/>
<evidence type="ECO:0000313" key="3">
    <source>
        <dbReference type="EMBL" id="EMC94729.1"/>
    </source>
</evidence>
<feature type="domain" description="Cell wall mannoprotein PIR1-like C-terminal" evidence="2">
    <location>
        <begin position="62"/>
        <end position="116"/>
    </location>
</feature>
<feature type="domain" description="Ubiquitin 3 binding protein But2 C-terminal" evidence="1">
    <location>
        <begin position="163"/>
        <end position="307"/>
    </location>
</feature>
<dbReference type="HOGENOM" id="CLU_033570_0_0_1"/>
<evidence type="ECO:0000313" key="4">
    <source>
        <dbReference type="Proteomes" id="UP000011761"/>
    </source>
</evidence>
<dbReference type="PANTHER" id="PTHR39613">
    <property type="entry name" value="ANCHORED CELL WALL PROTEIN, PUTATIVE (AFU_ORTHOLOGUE AFUA_4G08960)-RELATED"/>
    <property type="match status" value="1"/>
</dbReference>
<dbReference type="RefSeq" id="XP_007678461.1">
    <property type="nucleotide sequence ID" value="XM_007680271.1"/>
</dbReference>
<protein>
    <submittedName>
        <fullName evidence="3">Uncharacterized protein</fullName>
    </submittedName>
</protein>
<dbReference type="InterPro" id="IPR054508">
    <property type="entry name" value="PIR1-like_C"/>
</dbReference>
<proteinExistence type="predicted"/>
<dbReference type="PANTHER" id="PTHR39613:SF1">
    <property type="entry name" value="ANCHORED CELL WALL PROTEIN, PUTATIVE (AFU_ORTHOLOGUE AFUA_4G08960)-RELATED"/>
    <property type="match status" value="1"/>
</dbReference>
<dbReference type="EMBL" id="KB445558">
    <property type="protein sequence ID" value="EMC94729.1"/>
    <property type="molecule type" value="Genomic_DNA"/>
</dbReference>
<dbReference type="Pfam" id="PF22799">
    <property type="entry name" value="PIR1-like_C"/>
    <property type="match status" value="1"/>
</dbReference>
<keyword evidence="4" id="KW-1185">Reference proteome</keyword>
<dbReference type="eggNOG" id="ENOG502RYJ6">
    <property type="taxonomic scope" value="Eukaryota"/>
</dbReference>
<dbReference type="AlphaFoldDB" id="M2N6N4"/>
<accession>M2N6N4</accession>
<organism evidence="3 4">
    <name type="scientific">Baudoinia panamericana (strain UAMH 10762)</name>
    <name type="common">Angels' share fungus</name>
    <name type="synonym">Baudoinia compniacensis (strain UAMH 10762)</name>
    <dbReference type="NCBI Taxonomy" id="717646"/>
    <lineage>
        <taxon>Eukaryota</taxon>
        <taxon>Fungi</taxon>
        <taxon>Dikarya</taxon>
        <taxon>Ascomycota</taxon>
        <taxon>Pezizomycotina</taxon>
        <taxon>Dothideomycetes</taxon>
        <taxon>Dothideomycetidae</taxon>
        <taxon>Mycosphaerellales</taxon>
        <taxon>Teratosphaeriaceae</taxon>
        <taxon>Baudoinia</taxon>
    </lineage>
</organism>
<dbReference type="OrthoDB" id="4657524at2759"/>
<name>M2N6N4_BAUPA</name>
<gene>
    <name evidence="3" type="ORF">BAUCODRAFT_124327</name>
</gene>
<dbReference type="Pfam" id="PF09792">
    <property type="entry name" value="But2"/>
    <property type="match status" value="1"/>
</dbReference>
<reference evidence="3 4" key="1">
    <citation type="journal article" date="2012" name="PLoS Pathog.">
        <title>Diverse lifestyles and strategies of plant pathogenesis encoded in the genomes of eighteen Dothideomycetes fungi.</title>
        <authorList>
            <person name="Ohm R.A."/>
            <person name="Feau N."/>
            <person name="Henrissat B."/>
            <person name="Schoch C.L."/>
            <person name="Horwitz B.A."/>
            <person name="Barry K.W."/>
            <person name="Condon B.J."/>
            <person name="Copeland A.C."/>
            <person name="Dhillon B."/>
            <person name="Glaser F."/>
            <person name="Hesse C.N."/>
            <person name="Kosti I."/>
            <person name="LaButti K."/>
            <person name="Lindquist E.A."/>
            <person name="Lucas S."/>
            <person name="Salamov A.A."/>
            <person name="Bradshaw R.E."/>
            <person name="Ciuffetti L."/>
            <person name="Hamelin R.C."/>
            <person name="Kema G.H.J."/>
            <person name="Lawrence C."/>
            <person name="Scott J.A."/>
            <person name="Spatafora J.W."/>
            <person name="Turgeon B.G."/>
            <person name="de Wit P.J.G.M."/>
            <person name="Zhong S."/>
            <person name="Goodwin S.B."/>
            <person name="Grigoriev I.V."/>
        </authorList>
    </citation>
    <scope>NUCLEOTIDE SEQUENCE [LARGE SCALE GENOMIC DNA]</scope>
    <source>
        <strain evidence="3 4">UAMH 10762</strain>
    </source>
</reference>
<dbReference type="OMA" id="RSDSCCF"/>
<evidence type="ECO:0000259" key="2">
    <source>
        <dbReference type="Pfam" id="PF22799"/>
    </source>
</evidence>
<evidence type="ECO:0000259" key="1">
    <source>
        <dbReference type="Pfam" id="PF09792"/>
    </source>
</evidence>
<dbReference type="KEGG" id="bcom:BAUCODRAFT_124327"/>
<sequence>MLSIPPPKNITNALSSCFTLTANGGPGGSIGQIGDGQNRIGDTTLSSATYCIDGNGGTSTDQCDAGAAPTPGFSVDCAGTLQYKNSSTFWSCPTGDNGGWNIYTVPVKDQLKCLPVTLQASGCNSACPAPPPPAPSTKSCLPSSTSPSATPTCPLNLIGTNFEFPHLIIPLDRNTPITPLGNSLNGTLGGTKSSAFNFDIPASDAGSQCTLVFLFPTQSQMQTSAYTYTNPNGNGTVQFTRLVAPAARDSAYSTVPGTAELYPPVQIRPGGKFEIAQFPCPAGETIGLRMSPYAGDVELEYFQDFNPCPIGLYITVS</sequence>
<dbReference type="InterPro" id="IPR018620">
    <property type="entry name" value="Ubiquitin3-bd_protein_But2_C"/>
</dbReference>